<dbReference type="Proteomes" id="UP000252174">
    <property type="component" value="Unassembled WGS sequence"/>
</dbReference>
<evidence type="ECO:0000256" key="4">
    <source>
        <dbReference type="HAMAP-Rule" id="MF_00434"/>
    </source>
</evidence>
<comment type="catalytic activity">
    <reaction evidence="1 4">
        <text>(4aS,6R)-4a-hydroxy-L-erythro-5,6,7,8-tetrahydrobiopterin = (6R)-L-erythro-6,7-dihydrobiopterin + H2O</text>
        <dbReference type="Rhea" id="RHEA:11920"/>
        <dbReference type="ChEBI" id="CHEBI:15377"/>
        <dbReference type="ChEBI" id="CHEBI:15642"/>
        <dbReference type="ChEBI" id="CHEBI:43120"/>
        <dbReference type="EC" id="4.2.1.96"/>
    </reaction>
</comment>
<organism evidence="5 6">
    <name type="scientific">Extensimonas vulgaris</name>
    <dbReference type="NCBI Taxonomy" id="1031594"/>
    <lineage>
        <taxon>Bacteria</taxon>
        <taxon>Pseudomonadati</taxon>
        <taxon>Pseudomonadota</taxon>
        <taxon>Betaproteobacteria</taxon>
        <taxon>Burkholderiales</taxon>
        <taxon>Comamonadaceae</taxon>
        <taxon>Extensimonas</taxon>
    </lineage>
</organism>
<sequence>MTKLEGSALQSALAQVPAWTFDAERHAIRRTLRFADFKAAFGFMTRTALEAERQNHHPEWFNVYHQVEILFSTHDAGGLTELDIAFARWVDATALAMGAR</sequence>
<dbReference type="InterPro" id="IPR036428">
    <property type="entry name" value="PCD_sf"/>
</dbReference>
<keyword evidence="3 4" id="KW-0456">Lyase</keyword>
<comment type="similarity">
    <text evidence="2 4">Belongs to the pterin-4-alpha-carbinolamine dehydratase family.</text>
</comment>
<proteinExistence type="inferred from homology"/>
<dbReference type="OrthoDB" id="9794987at2"/>
<dbReference type="GO" id="GO:0006729">
    <property type="term" value="P:tetrahydrobiopterin biosynthetic process"/>
    <property type="evidence" value="ECO:0007669"/>
    <property type="project" value="InterPro"/>
</dbReference>
<dbReference type="PANTHER" id="PTHR12599">
    <property type="entry name" value="PTERIN-4-ALPHA-CARBINOLAMINE DEHYDRATASE"/>
    <property type="match status" value="1"/>
</dbReference>
<evidence type="ECO:0000256" key="3">
    <source>
        <dbReference type="ARBA" id="ARBA00023239"/>
    </source>
</evidence>
<comment type="caution">
    <text evidence="5">The sequence shown here is derived from an EMBL/GenBank/DDBJ whole genome shotgun (WGS) entry which is preliminary data.</text>
</comment>
<dbReference type="SUPFAM" id="SSF55248">
    <property type="entry name" value="PCD-like"/>
    <property type="match status" value="1"/>
</dbReference>
<accession>A0A369AQW8</accession>
<evidence type="ECO:0000313" key="6">
    <source>
        <dbReference type="Proteomes" id="UP000252174"/>
    </source>
</evidence>
<dbReference type="EC" id="4.2.1.96" evidence="4"/>
<dbReference type="Gene3D" id="3.30.1360.20">
    <property type="entry name" value="Transcriptional coactivator/pterin dehydratase"/>
    <property type="match status" value="1"/>
</dbReference>
<protein>
    <recommendedName>
        <fullName evidence="4">Putative pterin-4-alpha-carbinolamine dehydratase</fullName>
        <shortName evidence="4">PHS</shortName>
        <ecNumber evidence="4">4.2.1.96</ecNumber>
    </recommendedName>
    <alternativeName>
        <fullName evidence="4">4-alpha-hydroxy-tetrahydropterin dehydratase</fullName>
    </alternativeName>
    <alternativeName>
        <fullName evidence="4">Pterin carbinolamine dehydratase</fullName>
        <shortName evidence="4">PCD</shortName>
    </alternativeName>
</protein>
<reference evidence="5 6" key="1">
    <citation type="submission" date="2018-07" db="EMBL/GenBank/DDBJ databases">
        <title>Genomic Encyclopedia of Type Strains, Phase IV (KMG-IV): sequencing the most valuable type-strain genomes for metagenomic binning, comparative biology and taxonomic classification.</title>
        <authorList>
            <person name="Goeker M."/>
        </authorList>
    </citation>
    <scope>NUCLEOTIDE SEQUENCE [LARGE SCALE GENOMIC DNA]</scope>
    <source>
        <strain evidence="5 6">DSM 100911</strain>
    </source>
</reference>
<dbReference type="HAMAP" id="MF_00434">
    <property type="entry name" value="Pterin_4_alpha"/>
    <property type="match status" value="1"/>
</dbReference>
<name>A0A369AQW8_9BURK</name>
<evidence type="ECO:0000313" key="5">
    <source>
        <dbReference type="EMBL" id="RCX11601.1"/>
    </source>
</evidence>
<evidence type="ECO:0000256" key="1">
    <source>
        <dbReference type="ARBA" id="ARBA00001554"/>
    </source>
</evidence>
<dbReference type="EMBL" id="QPJU01000001">
    <property type="protein sequence ID" value="RCX11601.1"/>
    <property type="molecule type" value="Genomic_DNA"/>
</dbReference>
<keyword evidence="6" id="KW-1185">Reference proteome</keyword>
<dbReference type="InterPro" id="IPR001533">
    <property type="entry name" value="Pterin_deHydtase"/>
</dbReference>
<dbReference type="RefSeq" id="WP_114481783.1">
    <property type="nucleotide sequence ID" value="NZ_QPJU01000001.1"/>
</dbReference>
<dbReference type="Pfam" id="PF01329">
    <property type="entry name" value="Pterin_4a"/>
    <property type="match status" value="1"/>
</dbReference>
<evidence type="ECO:0000256" key="2">
    <source>
        <dbReference type="ARBA" id="ARBA00006472"/>
    </source>
</evidence>
<dbReference type="AlphaFoldDB" id="A0A369AQW8"/>
<gene>
    <name evidence="5" type="ORF">DFR45_101125</name>
</gene>
<dbReference type="GO" id="GO:0008124">
    <property type="term" value="F:4-alpha-hydroxytetrahydrobiopterin dehydratase activity"/>
    <property type="evidence" value="ECO:0007669"/>
    <property type="project" value="UniProtKB-UniRule"/>
</dbReference>
<dbReference type="NCBIfam" id="NF002018">
    <property type="entry name" value="PRK00823.1-3"/>
    <property type="match status" value="1"/>
</dbReference>
<dbReference type="PANTHER" id="PTHR12599:SF0">
    <property type="entry name" value="PTERIN-4-ALPHA-CARBINOLAMINE DEHYDRATASE"/>
    <property type="match status" value="1"/>
</dbReference>